<dbReference type="GO" id="GO:0046474">
    <property type="term" value="P:glycerophospholipid biosynthetic process"/>
    <property type="evidence" value="ECO:0007669"/>
    <property type="project" value="TreeGrafter"/>
</dbReference>
<dbReference type="GeneTree" id="ENSGT00390000018051"/>
<evidence type="ECO:0000313" key="2">
    <source>
        <dbReference type="Proteomes" id="UP000694520"/>
    </source>
</evidence>
<keyword evidence="2" id="KW-1185">Reference proteome</keyword>
<sequence>MAALGEAAARWAPGLWRRAVRTAAWLRGRRFASGGTQPLPRSDFPAIEGVLLLGEPVRWETSLQLITDVLLSDGNPGTGLATAPYPHLPVLASNTDLLWMAEAKMPSDNPMSDVYGANLFHQHLQTQQEGAARSCASILVCTGVYGPQAPSPTVPALGSEGSPFHGHRDFGFRPELLQAAHVVSDLHEAVQLVLRKEGWAL</sequence>
<dbReference type="PANTHER" id="PTHR14269:SF17">
    <property type="entry name" value="HALOACID DEHALOGENASE-LIKE HYDROLASE DOMAIN-CONTAINING 5"/>
    <property type="match status" value="1"/>
</dbReference>
<dbReference type="Gene3D" id="3.40.50.1000">
    <property type="entry name" value="HAD superfamily/HAD-like"/>
    <property type="match status" value="1"/>
</dbReference>
<dbReference type="GO" id="GO:0005739">
    <property type="term" value="C:mitochondrion"/>
    <property type="evidence" value="ECO:0007669"/>
    <property type="project" value="TreeGrafter"/>
</dbReference>
<reference evidence="1" key="2">
    <citation type="submission" date="2025-08" db="UniProtKB">
        <authorList>
            <consortium name="Ensembl"/>
        </authorList>
    </citation>
    <scope>IDENTIFICATION</scope>
</reference>
<reference evidence="1" key="3">
    <citation type="submission" date="2025-09" db="UniProtKB">
        <authorList>
            <consortium name="Ensembl"/>
        </authorList>
    </citation>
    <scope>IDENTIFICATION</scope>
</reference>
<dbReference type="Ensembl" id="ENSBGRT00000001069.1">
    <property type="protein sequence ID" value="ENSBGRP00000000918.1"/>
    <property type="gene ID" value="ENSBGRG00000000559.1"/>
</dbReference>
<dbReference type="AlphaFoldDB" id="A0A8B9W5W8"/>
<dbReference type="Proteomes" id="UP000694520">
    <property type="component" value="Chromosome 5"/>
</dbReference>
<accession>A0A8B9W5W8</accession>
<evidence type="ECO:0000313" key="1">
    <source>
        <dbReference type="Ensembl" id="ENSBGRP00000000918.1"/>
    </source>
</evidence>
<dbReference type="InterPro" id="IPR023214">
    <property type="entry name" value="HAD_sf"/>
</dbReference>
<reference evidence="1" key="1">
    <citation type="submission" date="2019-05" db="EMBL/GenBank/DDBJ databases">
        <authorList>
            <person name="Zhang S."/>
            <person name="Liu J."/>
        </authorList>
    </citation>
    <scope>NUCLEOTIDE SEQUENCE [LARGE SCALE GENOMIC DNA]</scope>
</reference>
<name>A0A8B9W5W8_BOSMU</name>
<organism evidence="1 2">
    <name type="scientific">Bos mutus grunniens</name>
    <name type="common">Wild yak</name>
    <name type="synonym">Bos grunniens</name>
    <dbReference type="NCBI Taxonomy" id="30521"/>
    <lineage>
        <taxon>Eukaryota</taxon>
        <taxon>Metazoa</taxon>
        <taxon>Chordata</taxon>
        <taxon>Craniata</taxon>
        <taxon>Vertebrata</taxon>
        <taxon>Euteleostomi</taxon>
        <taxon>Mammalia</taxon>
        <taxon>Eutheria</taxon>
        <taxon>Laurasiatheria</taxon>
        <taxon>Artiodactyla</taxon>
        <taxon>Ruminantia</taxon>
        <taxon>Pecora</taxon>
        <taxon>Bovidae</taxon>
        <taxon>Bovinae</taxon>
        <taxon>Bos</taxon>
    </lineage>
</organism>
<dbReference type="InterPro" id="IPR050324">
    <property type="entry name" value="CDP-alcohol_PTase-I"/>
</dbReference>
<dbReference type="PANTHER" id="PTHR14269">
    <property type="entry name" value="CDP-DIACYLGLYCEROL--GLYCEROL-3-PHOSPHATE 3-PHOSPHATIDYLTRANSFERASE-RELATED"/>
    <property type="match status" value="1"/>
</dbReference>
<protein>
    <submittedName>
        <fullName evidence="1">Haloacid dehalogenase like hydrolase domain containing 5</fullName>
    </submittedName>
</protein>
<proteinExistence type="predicted"/>
<gene>
    <name evidence="1" type="primary">HDHD5</name>
</gene>